<comment type="subcellular location">
    <subcellularLocation>
        <location evidence="2">Cell membrane</location>
        <topology evidence="2">Multi-pass membrane protein</topology>
    </subcellularLocation>
</comment>
<feature type="transmembrane region" description="Helical" evidence="13">
    <location>
        <begin position="91"/>
        <end position="110"/>
    </location>
</feature>
<dbReference type="PANTHER" id="PTHR30529">
    <property type="entry name" value="CYTOCHROME B561"/>
    <property type="match status" value="1"/>
</dbReference>
<proteinExistence type="inferred from homology"/>
<dbReference type="GO" id="GO:0005886">
    <property type="term" value="C:plasma membrane"/>
    <property type="evidence" value="ECO:0007669"/>
    <property type="project" value="UniProtKB-SubCell"/>
</dbReference>
<keyword evidence="11 13" id="KW-0472">Membrane</keyword>
<evidence type="ECO:0000256" key="2">
    <source>
        <dbReference type="ARBA" id="ARBA00004651"/>
    </source>
</evidence>
<evidence type="ECO:0000256" key="6">
    <source>
        <dbReference type="ARBA" id="ARBA00022692"/>
    </source>
</evidence>
<evidence type="ECO:0000256" key="12">
    <source>
        <dbReference type="ARBA" id="ARBA00037975"/>
    </source>
</evidence>
<organism evidence="15 16">
    <name type="scientific">Luteimonas wenzhouensis</name>
    <dbReference type="NCBI Taxonomy" id="2599615"/>
    <lineage>
        <taxon>Bacteria</taxon>
        <taxon>Pseudomonadati</taxon>
        <taxon>Pseudomonadota</taxon>
        <taxon>Gammaproteobacteria</taxon>
        <taxon>Lysobacterales</taxon>
        <taxon>Lysobacteraceae</taxon>
        <taxon>Luteimonas</taxon>
    </lineage>
</organism>
<dbReference type="SUPFAM" id="SSF81342">
    <property type="entry name" value="Transmembrane di-heme cytochromes"/>
    <property type="match status" value="1"/>
</dbReference>
<dbReference type="EMBL" id="VOHE01000002">
    <property type="protein sequence ID" value="TWT20898.1"/>
    <property type="molecule type" value="Genomic_DNA"/>
</dbReference>
<dbReference type="Pfam" id="PF01292">
    <property type="entry name" value="Ni_hydr_CYTB"/>
    <property type="match status" value="1"/>
</dbReference>
<dbReference type="GO" id="GO:0022904">
    <property type="term" value="P:respiratory electron transport chain"/>
    <property type="evidence" value="ECO:0007669"/>
    <property type="project" value="InterPro"/>
</dbReference>
<dbReference type="PANTHER" id="PTHR30529:SF7">
    <property type="entry name" value="CYTOCHROME B561 BACTERIAL_NI-HYDROGENASE DOMAIN-CONTAINING PROTEIN"/>
    <property type="match status" value="1"/>
</dbReference>
<keyword evidence="16" id="KW-1185">Reference proteome</keyword>
<keyword evidence="6 13" id="KW-0812">Transmembrane</keyword>
<evidence type="ECO:0000256" key="9">
    <source>
        <dbReference type="ARBA" id="ARBA00022989"/>
    </source>
</evidence>
<dbReference type="InterPro" id="IPR011577">
    <property type="entry name" value="Cyt_b561_bac/Ni-Hgenase"/>
</dbReference>
<name>A0A5C5U4Z1_9GAMM</name>
<evidence type="ECO:0000313" key="16">
    <source>
        <dbReference type="Proteomes" id="UP000315949"/>
    </source>
</evidence>
<evidence type="ECO:0000256" key="10">
    <source>
        <dbReference type="ARBA" id="ARBA00023004"/>
    </source>
</evidence>
<evidence type="ECO:0000256" key="4">
    <source>
        <dbReference type="ARBA" id="ARBA00022475"/>
    </source>
</evidence>
<accession>A0A5C5U4Z1</accession>
<keyword evidence="5" id="KW-0349">Heme</keyword>
<keyword evidence="8" id="KW-0249">Electron transport</keyword>
<reference evidence="15 16" key="1">
    <citation type="submission" date="2019-07" db="EMBL/GenBank/DDBJ databases">
        <title>Luteimonas sp. YD-1 nov., isolated from acidic soil.</title>
        <authorList>
            <person name="Zhou J."/>
        </authorList>
    </citation>
    <scope>NUCLEOTIDE SEQUENCE [LARGE SCALE GENOMIC DNA]</scope>
    <source>
        <strain evidence="15 16">YD-1</strain>
    </source>
</reference>
<dbReference type="Proteomes" id="UP000315949">
    <property type="component" value="Unassembled WGS sequence"/>
</dbReference>
<evidence type="ECO:0000256" key="8">
    <source>
        <dbReference type="ARBA" id="ARBA00022982"/>
    </source>
</evidence>
<dbReference type="AlphaFoldDB" id="A0A5C5U4Z1"/>
<protein>
    <submittedName>
        <fullName evidence="15">Cytochrome b</fullName>
    </submittedName>
</protein>
<evidence type="ECO:0000256" key="5">
    <source>
        <dbReference type="ARBA" id="ARBA00022617"/>
    </source>
</evidence>
<feature type="domain" description="Cytochrome b561 bacterial/Ni-hydrogenase" evidence="14">
    <location>
        <begin position="9"/>
        <end position="180"/>
    </location>
</feature>
<comment type="cofactor">
    <cofactor evidence="1">
        <name>heme b</name>
        <dbReference type="ChEBI" id="CHEBI:60344"/>
    </cofactor>
</comment>
<feature type="transmembrane region" description="Helical" evidence="13">
    <location>
        <begin position="16"/>
        <end position="34"/>
    </location>
</feature>
<dbReference type="OrthoDB" id="8589936at2"/>
<gene>
    <name evidence="15" type="ORF">FQY79_06280</name>
</gene>
<feature type="transmembrane region" description="Helical" evidence="13">
    <location>
        <begin position="147"/>
        <end position="169"/>
    </location>
</feature>
<comment type="caution">
    <text evidence="15">The sequence shown here is derived from an EMBL/GenBank/DDBJ whole genome shotgun (WGS) entry which is preliminary data.</text>
</comment>
<comment type="similarity">
    <text evidence="12">Belongs to the cytochrome b561 family.</text>
</comment>
<keyword evidence="10" id="KW-0408">Iron</keyword>
<dbReference type="Gene3D" id="1.20.950.20">
    <property type="entry name" value="Transmembrane di-heme cytochromes, Chain C"/>
    <property type="match status" value="1"/>
</dbReference>
<sequence length="196" mass="22198">MTLKNTPERWGAVSQAFHWLVVLLILAVATVGLVMDELPRTPKYFWVYTAHKSLGITVLALMLLRLAWRLYAGAAPPLPGTPRWQRAVASATHWALYVLALAMPLSGWLYDSASGLRPFRWFGLFTMPKLTGPNEWLADRARDAHELLFLLLVALVVLHAAAALWHHLIVRDETLARMLPRRRTRTPEPEDPDHDA</sequence>
<evidence type="ECO:0000256" key="7">
    <source>
        <dbReference type="ARBA" id="ARBA00022723"/>
    </source>
</evidence>
<feature type="transmembrane region" description="Helical" evidence="13">
    <location>
        <begin position="54"/>
        <end position="71"/>
    </location>
</feature>
<keyword evidence="9 13" id="KW-1133">Transmembrane helix</keyword>
<dbReference type="InterPro" id="IPR016174">
    <property type="entry name" value="Di-haem_cyt_TM"/>
</dbReference>
<evidence type="ECO:0000256" key="1">
    <source>
        <dbReference type="ARBA" id="ARBA00001970"/>
    </source>
</evidence>
<evidence type="ECO:0000256" key="11">
    <source>
        <dbReference type="ARBA" id="ARBA00023136"/>
    </source>
</evidence>
<evidence type="ECO:0000256" key="3">
    <source>
        <dbReference type="ARBA" id="ARBA00022448"/>
    </source>
</evidence>
<keyword evidence="4" id="KW-1003">Cell membrane</keyword>
<dbReference type="InterPro" id="IPR052168">
    <property type="entry name" value="Cytochrome_b561_oxidase"/>
</dbReference>
<keyword evidence="7" id="KW-0479">Metal-binding</keyword>
<dbReference type="GO" id="GO:0046872">
    <property type="term" value="F:metal ion binding"/>
    <property type="evidence" value="ECO:0007669"/>
    <property type="project" value="UniProtKB-KW"/>
</dbReference>
<dbReference type="GO" id="GO:0020037">
    <property type="term" value="F:heme binding"/>
    <property type="evidence" value="ECO:0007669"/>
    <property type="project" value="TreeGrafter"/>
</dbReference>
<dbReference type="RefSeq" id="WP_146311764.1">
    <property type="nucleotide sequence ID" value="NZ_VOHE01000002.1"/>
</dbReference>
<evidence type="ECO:0000313" key="15">
    <source>
        <dbReference type="EMBL" id="TWT20898.1"/>
    </source>
</evidence>
<evidence type="ECO:0000256" key="13">
    <source>
        <dbReference type="SAM" id="Phobius"/>
    </source>
</evidence>
<dbReference type="GO" id="GO:0009055">
    <property type="term" value="F:electron transfer activity"/>
    <property type="evidence" value="ECO:0007669"/>
    <property type="project" value="InterPro"/>
</dbReference>
<keyword evidence="3" id="KW-0813">Transport</keyword>
<evidence type="ECO:0000259" key="14">
    <source>
        <dbReference type="Pfam" id="PF01292"/>
    </source>
</evidence>